<dbReference type="KEGG" id="mei:Msip34_1124"/>
<evidence type="ECO:0000256" key="1">
    <source>
        <dbReference type="SAM" id="Phobius"/>
    </source>
</evidence>
<protein>
    <recommendedName>
        <fullName evidence="4">DUF883 domain-containing protein</fullName>
    </recommendedName>
</protein>
<dbReference type="Proteomes" id="UP000002743">
    <property type="component" value="Chromosome"/>
</dbReference>
<dbReference type="EMBL" id="CP001674">
    <property type="protein sequence ID" value="ACT50371.1"/>
    <property type="molecule type" value="Genomic_DNA"/>
</dbReference>
<dbReference type="STRING" id="582744.Msip34_1124"/>
<accession>C6XCU6</accession>
<keyword evidence="3" id="KW-1185">Reference proteome</keyword>
<reference evidence="2 3" key="2">
    <citation type="journal article" date="2011" name="J. Bacteriol.">
        <title>Genomes of three methylotrophs from a single niche uncover genetic and metabolic divergence of Methylophilaceae.</title>
        <authorList>
            <person name="Lapidus A."/>
            <person name="Clum A."/>
            <person name="Labutti K."/>
            <person name="Kaluzhnaya M.G."/>
            <person name="Lim S."/>
            <person name="Beck D.A."/>
            <person name="Glavina Del Rio T."/>
            <person name="Nolan M."/>
            <person name="Mavromatis K."/>
            <person name="Huntemann M."/>
            <person name="Lucas S."/>
            <person name="Lidstrom M.E."/>
            <person name="Ivanova N."/>
            <person name="Chistoserdova L."/>
        </authorList>
    </citation>
    <scope>NUCLEOTIDE SEQUENCE [LARGE SCALE GENOMIC DNA]</scope>
    <source>
        <strain evidence="2 3">SIP3-4</strain>
    </source>
</reference>
<sequence>MFSTSKTQDIQQKLETTAEDVKDNVTDIAEEAKVATAKLKDKLQDKSNASKDEILALLESVKDLLESKDPGEKLETLKDQLSTKLSDWSSTLRGEVQQAIKTGETRSRQIVRKRTLLSLSVVFGTGAALGYLLGSQHSED</sequence>
<name>C6XCU6_METGS</name>
<dbReference type="HOGENOM" id="CLU_1832811_0_0_4"/>
<proteinExistence type="predicted"/>
<keyword evidence="1" id="KW-1133">Transmembrane helix</keyword>
<evidence type="ECO:0000313" key="3">
    <source>
        <dbReference type="Proteomes" id="UP000002743"/>
    </source>
</evidence>
<keyword evidence="1" id="KW-0472">Membrane</keyword>
<dbReference type="RefSeq" id="WP_013441968.1">
    <property type="nucleotide sequence ID" value="NC_012969.1"/>
</dbReference>
<keyword evidence="1" id="KW-0812">Transmembrane</keyword>
<reference evidence="3" key="1">
    <citation type="submission" date="2009-07" db="EMBL/GenBank/DDBJ databases">
        <title>Complete sequence of chromosome of Methylovorus sp. SIP3-4.</title>
        <authorList>
            <person name="Lucas S."/>
            <person name="Copeland A."/>
            <person name="Lapidus A."/>
            <person name="Glavina del Rio T."/>
            <person name="Tice H."/>
            <person name="Bruce D."/>
            <person name="Goodwin L."/>
            <person name="Pitluck S."/>
            <person name="Clum A."/>
            <person name="Larimer F."/>
            <person name="Land M."/>
            <person name="Hauser L."/>
            <person name="Kyrpides N."/>
            <person name="Mikhailova N."/>
            <person name="Kayluzhnaya M."/>
            <person name="Chistoserdova L."/>
        </authorList>
    </citation>
    <scope>NUCLEOTIDE SEQUENCE [LARGE SCALE GENOMIC DNA]</scope>
    <source>
        <strain evidence="3">SIP3-4</strain>
    </source>
</reference>
<gene>
    <name evidence="2" type="ordered locus">Msip34_1124</name>
</gene>
<dbReference type="eggNOG" id="ENOG5032PXX">
    <property type="taxonomic scope" value="Bacteria"/>
</dbReference>
<dbReference type="AlphaFoldDB" id="C6XCU6"/>
<evidence type="ECO:0008006" key="4">
    <source>
        <dbReference type="Google" id="ProtNLM"/>
    </source>
</evidence>
<organism evidence="2 3">
    <name type="scientific">Methylovorus glucosotrophus (strain SIP3-4)</name>
    <dbReference type="NCBI Taxonomy" id="582744"/>
    <lineage>
        <taxon>Bacteria</taxon>
        <taxon>Pseudomonadati</taxon>
        <taxon>Pseudomonadota</taxon>
        <taxon>Betaproteobacteria</taxon>
        <taxon>Nitrosomonadales</taxon>
        <taxon>Methylophilaceae</taxon>
        <taxon>Methylovorus</taxon>
    </lineage>
</organism>
<evidence type="ECO:0000313" key="2">
    <source>
        <dbReference type="EMBL" id="ACT50371.1"/>
    </source>
</evidence>
<feature type="transmembrane region" description="Helical" evidence="1">
    <location>
        <begin position="116"/>
        <end position="134"/>
    </location>
</feature>